<dbReference type="CDD" id="cd07730">
    <property type="entry name" value="metallo-hydrolase-like_MBL-fold"/>
    <property type="match status" value="1"/>
</dbReference>
<dbReference type="Gene3D" id="3.60.15.10">
    <property type="entry name" value="Ribonuclease Z/Hydroxyacylglutathione hydrolase-like"/>
    <property type="match status" value="2"/>
</dbReference>
<organism evidence="6 7">
    <name type="scientific">Sporothrix eucalyptigena</name>
    <dbReference type="NCBI Taxonomy" id="1812306"/>
    <lineage>
        <taxon>Eukaryota</taxon>
        <taxon>Fungi</taxon>
        <taxon>Dikarya</taxon>
        <taxon>Ascomycota</taxon>
        <taxon>Pezizomycotina</taxon>
        <taxon>Sordariomycetes</taxon>
        <taxon>Sordariomycetidae</taxon>
        <taxon>Ophiostomatales</taxon>
        <taxon>Ophiostomataceae</taxon>
        <taxon>Sporothrix</taxon>
    </lineage>
</organism>
<accession>A0ABP0C0Q8</accession>
<evidence type="ECO:0000256" key="1">
    <source>
        <dbReference type="ARBA" id="ARBA00001947"/>
    </source>
</evidence>
<evidence type="ECO:0008006" key="8">
    <source>
        <dbReference type="Google" id="ProtNLM"/>
    </source>
</evidence>
<dbReference type="InterPro" id="IPR036866">
    <property type="entry name" value="RibonucZ/Hydroxyglut_hydro"/>
</dbReference>
<reference evidence="6 7" key="1">
    <citation type="submission" date="2024-01" db="EMBL/GenBank/DDBJ databases">
        <authorList>
            <person name="Allen C."/>
            <person name="Tagirdzhanova G."/>
        </authorList>
    </citation>
    <scope>NUCLEOTIDE SEQUENCE [LARGE SCALE GENOMIC DNA]</scope>
</reference>
<keyword evidence="4" id="KW-0378">Hydrolase</keyword>
<dbReference type="InterPro" id="IPR051013">
    <property type="entry name" value="MBL_superfamily_lactonases"/>
</dbReference>
<keyword evidence="7" id="KW-1185">Reference proteome</keyword>
<comment type="caution">
    <text evidence="6">The sequence shown here is derived from an EMBL/GenBank/DDBJ whole genome shotgun (WGS) entry which is preliminary data.</text>
</comment>
<gene>
    <name evidence="6" type="ORF">SEUCBS140593_005954</name>
</gene>
<name>A0ABP0C0Q8_9PEZI</name>
<dbReference type="PANTHER" id="PTHR42978:SF2">
    <property type="entry name" value="102 KBASES UNSTABLE REGION: FROM 1 TO 119443"/>
    <property type="match status" value="1"/>
</dbReference>
<dbReference type="PANTHER" id="PTHR42978">
    <property type="entry name" value="QUORUM-QUENCHING LACTONASE YTNP-RELATED-RELATED"/>
    <property type="match status" value="1"/>
</dbReference>
<sequence>MGDTLKSNAPACVTLSALEGGHLTLPEKLFITDADPEKRATVPSLCFLIQHKSISSDGKLKQTNLIFDLGLKRDLNGYPPKQQDHIAARQPVISHPDCADSLRYGTAYAERLRVGQIQDVSPILIDPAKDIHAVILSHVHWDHVGTPSDFESASFVVGAGTLDLLRNGAGPLYPADIFNDEELPVERTVEFPPVTRDAKDDTSIYENGPHVPKNTIAPEGALTKLASNLPPHVLDNWSWQQLASFPHTLDFFGDGSVYVIDSPGHLYGHVNLLVRVVERKYVYLGGDCCHDPRILSGERGIALYEDGWGGLRSVHVHTGVARRTLDQIEAFVKGSRVEGDNAGVEVEVVVAHDGVWREKNHDRFWPGSF</sequence>
<evidence type="ECO:0000313" key="6">
    <source>
        <dbReference type="EMBL" id="CAK7225597.1"/>
    </source>
</evidence>
<dbReference type="SUPFAM" id="SSF56281">
    <property type="entry name" value="Metallo-hydrolase/oxidoreductase"/>
    <property type="match status" value="1"/>
</dbReference>
<evidence type="ECO:0000313" key="7">
    <source>
        <dbReference type="Proteomes" id="UP001642482"/>
    </source>
</evidence>
<comment type="cofactor">
    <cofactor evidence="1">
        <name>Zn(2+)</name>
        <dbReference type="ChEBI" id="CHEBI:29105"/>
    </cofactor>
</comment>
<evidence type="ECO:0000256" key="3">
    <source>
        <dbReference type="ARBA" id="ARBA00022723"/>
    </source>
</evidence>
<evidence type="ECO:0000256" key="2">
    <source>
        <dbReference type="ARBA" id="ARBA00007749"/>
    </source>
</evidence>
<comment type="similarity">
    <text evidence="2">Belongs to the metallo-beta-lactamase superfamily.</text>
</comment>
<dbReference type="Proteomes" id="UP001642482">
    <property type="component" value="Unassembled WGS sequence"/>
</dbReference>
<keyword evidence="5" id="KW-0862">Zinc</keyword>
<dbReference type="EMBL" id="CAWUHD010000061">
    <property type="protein sequence ID" value="CAK7225597.1"/>
    <property type="molecule type" value="Genomic_DNA"/>
</dbReference>
<protein>
    <recommendedName>
        <fullName evidence="8">Metallo-beta-lactamase domain-containing protein</fullName>
    </recommendedName>
</protein>
<evidence type="ECO:0000256" key="5">
    <source>
        <dbReference type="ARBA" id="ARBA00022833"/>
    </source>
</evidence>
<proteinExistence type="inferred from homology"/>
<evidence type="ECO:0000256" key="4">
    <source>
        <dbReference type="ARBA" id="ARBA00022801"/>
    </source>
</evidence>
<keyword evidence="3" id="KW-0479">Metal-binding</keyword>